<evidence type="ECO:0000313" key="13">
    <source>
        <dbReference type="Proteomes" id="UP001445335"/>
    </source>
</evidence>
<dbReference type="InterPro" id="IPR045004">
    <property type="entry name" value="ECH_dom"/>
</dbReference>
<comment type="function">
    <text evidence="10">Hydrolyzes 3-hydroxyisobutyryl-CoA (HIBYL-CoA), a saline catabolite. Has high activity toward isobutyryl-CoA. Could be an isobutyryl-CoA dehydrogenase that functions in valine catabolism.</text>
</comment>
<sequence length="480" mass="52984">MSMQEQEVLYEVGPTAAVATMNRPKTLNALTFSMTETLHKLYQDWEANADVNCIILKGAGEKAFCAGGDVKGMVQHILAGEQEEAVRFFREEYMLNHTLGQLMKPHVALLDGICMGGGAGVSIHGRFRVATERTLFAMPECGIGLFPDVGACHFLPRLPGALGIYLALTGARLKGAEVLDAQIATHYVRSARLGDLEQRLQGMGARARDAGAVKGLLDAFQDEEPPPVEGALLARLPALAECFEHTRVQDVLDALRRRCDEPWAAEAVKAMEKSSPLSQAVTLRQMHEGKGKTLAECLRMDFRLVTRFCRGPSDFVEGVRALLIDKCGQPRWDPPHNDQVDTERIARVPRRLRLSAFPDGDSLFSWVGTIHGAAGTVYEGLSYKLSLRFPTEYPFKAPAVRFQTPCFHPNVDHHGNICLDILKDKWSAAYSVRTVLLSLQSLLGEPNNDSPLNTHAAKLWANADEYRRVLHKKYAEAAAK</sequence>
<keyword evidence="5" id="KW-0833">Ubl conjugation pathway</keyword>
<evidence type="ECO:0000313" key="12">
    <source>
        <dbReference type="EMBL" id="KAK9822375.1"/>
    </source>
</evidence>
<dbReference type="PANTHER" id="PTHR43176">
    <property type="entry name" value="3-HYDROXYISOBUTYRYL-COA HYDROLASE-RELATED"/>
    <property type="match status" value="1"/>
</dbReference>
<accession>A0AAW1QLK5</accession>
<dbReference type="SUPFAM" id="SSF52096">
    <property type="entry name" value="ClpP/crotonase"/>
    <property type="match status" value="1"/>
</dbReference>
<dbReference type="GO" id="GO:0006574">
    <property type="term" value="P:L-valine catabolic process"/>
    <property type="evidence" value="ECO:0007669"/>
    <property type="project" value="UniProtKB-UniRule"/>
</dbReference>
<organism evidence="12 13">
    <name type="scientific">Elliptochloris bilobata</name>
    <dbReference type="NCBI Taxonomy" id="381761"/>
    <lineage>
        <taxon>Eukaryota</taxon>
        <taxon>Viridiplantae</taxon>
        <taxon>Chlorophyta</taxon>
        <taxon>core chlorophytes</taxon>
        <taxon>Trebouxiophyceae</taxon>
        <taxon>Trebouxiophyceae incertae sedis</taxon>
        <taxon>Elliptochloris clade</taxon>
        <taxon>Elliptochloris</taxon>
    </lineage>
</organism>
<dbReference type="InterPro" id="IPR032259">
    <property type="entry name" value="HIBYL-CoA-H"/>
</dbReference>
<protein>
    <recommendedName>
        <fullName evidence="3 10">3-hydroxyisobutyryl-CoA hydrolase</fullName>
        <shortName evidence="10">HIB-CoA hydrolase</shortName>
        <shortName evidence="10">HIBYL-CoA-H</shortName>
        <ecNumber evidence="3 10">3.1.2.4</ecNumber>
    </recommendedName>
    <alternativeName>
        <fullName evidence="8 10">3-hydroxyisobutyryl-coenzyme A hydrolase</fullName>
    </alternativeName>
</protein>
<dbReference type="Pfam" id="PF16113">
    <property type="entry name" value="ECH_2"/>
    <property type="match status" value="1"/>
</dbReference>
<comment type="similarity">
    <text evidence="10">Belongs to the enoyl-CoA hydratase/isomerase family.</text>
</comment>
<comment type="caution">
    <text evidence="12">The sequence shown here is derived from an EMBL/GenBank/DDBJ whole genome shotgun (WGS) entry which is preliminary data.</text>
</comment>
<name>A0AAW1QLK5_9CHLO</name>
<evidence type="ECO:0000259" key="11">
    <source>
        <dbReference type="PROSITE" id="PS50127"/>
    </source>
</evidence>
<evidence type="ECO:0000256" key="3">
    <source>
        <dbReference type="ARBA" id="ARBA00011915"/>
    </source>
</evidence>
<dbReference type="InterPro" id="IPR029045">
    <property type="entry name" value="ClpP/crotonase-like_dom_sf"/>
</dbReference>
<dbReference type="Gene3D" id="3.90.226.10">
    <property type="entry name" value="2-enoyl-CoA Hydratase, Chain A, domain 1"/>
    <property type="match status" value="1"/>
</dbReference>
<dbReference type="SMART" id="SM00212">
    <property type="entry name" value="UBCc"/>
    <property type="match status" value="1"/>
</dbReference>
<dbReference type="GO" id="GO:0016740">
    <property type="term" value="F:transferase activity"/>
    <property type="evidence" value="ECO:0007669"/>
    <property type="project" value="UniProtKB-KW"/>
</dbReference>
<dbReference type="InterPro" id="IPR023313">
    <property type="entry name" value="UBQ-conjugating_AS"/>
</dbReference>
<keyword evidence="6 10" id="KW-0378">Hydrolase</keyword>
<comment type="catalytic activity">
    <reaction evidence="1 10">
        <text>3-hydroxy-2-methylpropanoyl-CoA + H2O = 3-hydroxy-2-methylpropanoate + CoA + H(+)</text>
        <dbReference type="Rhea" id="RHEA:20888"/>
        <dbReference type="ChEBI" id="CHEBI:11805"/>
        <dbReference type="ChEBI" id="CHEBI:15377"/>
        <dbReference type="ChEBI" id="CHEBI:15378"/>
        <dbReference type="ChEBI" id="CHEBI:57287"/>
        <dbReference type="ChEBI" id="CHEBI:57340"/>
        <dbReference type="EC" id="3.1.2.4"/>
    </reaction>
</comment>
<keyword evidence="7" id="KW-0496">Mitochondrion</keyword>
<evidence type="ECO:0000256" key="8">
    <source>
        <dbReference type="ARBA" id="ARBA00031181"/>
    </source>
</evidence>
<dbReference type="Pfam" id="PF00179">
    <property type="entry name" value="UQ_con"/>
    <property type="match status" value="1"/>
</dbReference>
<evidence type="ECO:0000256" key="1">
    <source>
        <dbReference type="ARBA" id="ARBA00001709"/>
    </source>
</evidence>
<dbReference type="PROSITE" id="PS50127">
    <property type="entry name" value="UBC_2"/>
    <property type="match status" value="1"/>
</dbReference>
<evidence type="ECO:0000256" key="9">
    <source>
        <dbReference type="PROSITE-ProRule" id="PRU10133"/>
    </source>
</evidence>
<dbReference type="InterPro" id="IPR000608">
    <property type="entry name" value="UBC"/>
</dbReference>
<dbReference type="Proteomes" id="UP001445335">
    <property type="component" value="Unassembled WGS sequence"/>
</dbReference>
<evidence type="ECO:0000256" key="5">
    <source>
        <dbReference type="ARBA" id="ARBA00022786"/>
    </source>
</evidence>
<dbReference type="EMBL" id="JALJOU010000088">
    <property type="protein sequence ID" value="KAK9822375.1"/>
    <property type="molecule type" value="Genomic_DNA"/>
</dbReference>
<dbReference type="SUPFAM" id="SSF54495">
    <property type="entry name" value="UBC-like"/>
    <property type="match status" value="1"/>
</dbReference>
<evidence type="ECO:0000256" key="4">
    <source>
        <dbReference type="ARBA" id="ARBA00022679"/>
    </source>
</evidence>
<keyword evidence="13" id="KW-1185">Reference proteome</keyword>
<gene>
    <name evidence="12" type="ORF">WJX81_004093</name>
</gene>
<dbReference type="PANTHER" id="PTHR43176:SF3">
    <property type="entry name" value="3-HYDROXYISOBUTYRYL-COA HYDROLASE, MITOCHONDRIAL"/>
    <property type="match status" value="1"/>
</dbReference>
<evidence type="ECO:0000256" key="2">
    <source>
        <dbReference type="ARBA" id="ARBA00004173"/>
    </source>
</evidence>
<comment type="pathway">
    <text evidence="10">Amino-acid degradation; L-valine degradation.</text>
</comment>
<dbReference type="GO" id="GO:0003860">
    <property type="term" value="F:3-hydroxyisobutyryl-CoA hydrolase activity"/>
    <property type="evidence" value="ECO:0007669"/>
    <property type="project" value="UniProtKB-UniRule"/>
</dbReference>
<dbReference type="AlphaFoldDB" id="A0AAW1QLK5"/>
<dbReference type="CDD" id="cd23791">
    <property type="entry name" value="UBCc_UBE2C"/>
    <property type="match status" value="1"/>
</dbReference>
<dbReference type="PROSITE" id="PS00183">
    <property type="entry name" value="UBC_1"/>
    <property type="match status" value="1"/>
</dbReference>
<proteinExistence type="inferred from homology"/>
<reference evidence="12 13" key="1">
    <citation type="journal article" date="2024" name="Nat. Commun.">
        <title>Phylogenomics reveals the evolutionary origins of lichenization in chlorophyte algae.</title>
        <authorList>
            <person name="Puginier C."/>
            <person name="Libourel C."/>
            <person name="Otte J."/>
            <person name="Skaloud P."/>
            <person name="Haon M."/>
            <person name="Grisel S."/>
            <person name="Petersen M."/>
            <person name="Berrin J.G."/>
            <person name="Delaux P.M."/>
            <person name="Dal Grande F."/>
            <person name="Keller J."/>
        </authorList>
    </citation>
    <scope>NUCLEOTIDE SEQUENCE [LARGE SCALE GENOMIC DNA]</scope>
    <source>
        <strain evidence="12 13">SAG 245.80</strain>
    </source>
</reference>
<dbReference type="GO" id="GO:0005739">
    <property type="term" value="C:mitochondrion"/>
    <property type="evidence" value="ECO:0007669"/>
    <property type="project" value="UniProtKB-SubCell"/>
</dbReference>
<keyword evidence="4" id="KW-0808">Transferase</keyword>
<dbReference type="FunFam" id="3.90.226.10:FF:000026">
    <property type="entry name" value="3-hydroxyisobutyryl-CoA hydrolase, mitochondrial"/>
    <property type="match status" value="1"/>
</dbReference>
<evidence type="ECO:0000256" key="6">
    <source>
        <dbReference type="ARBA" id="ARBA00022801"/>
    </source>
</evidence>
<dbReference type="NCBIfam" id="NF004127">
    <property type="entry name" value="PRK05617.1"/>
    <property type="match status" value="1"/>
</dbReference>
<evidence type="ECO:0000256" key="10">
    <source>
        <dbReference type="RuleBase" id="RU369070"/>
    </source>
</evidence>
<feature type="domain" description="UBC core" evidence="11">
    <location>
        <begin position="330"/>
        <end position="480"/>
    </location>
</feature>
<dbReference type="InterPro" id="IPR016135">
    <property type="entry name" value="UBQ-conjugating_enzyme/RWD"/>
</dbReference>
<comment type="subcellular location">
    <subcellularLocation>
        <location evidence="2">Mitochondrion</location>
    </subcellularLocation>
</comment>
<dbReference type="CDD" id="cd06558">
    <property type="entry name" value="crotonase-like"/>
    <property type="match status" value="1"/>
</dbReference>
<evidence type="ECO:0000256" key="7">
    <source>
        <dbReference type="ARBA" id="ARBA00023128"/>
    </source>
</evidence>
<dbReference type="EC" id="3.1.2.4" evidence="3 10"/>
<feature type="active site" description="Glycyl thioester intermediate" evidence="9">
    <location>
        <position position="418"/>
    </location>
</feature>